<dbReference type="InterPro" id="IPR000873">
    <property type="entry name" value="AMP-dep_synth/lig_dom"/>
</dbReference>
<dbReference type="AlphaFoldDB" id="A0AAW0LNJ0"/>
<protein>
    <submittedName>
        <fullName evidence="3">4-coumarate--coa ligase-like 7</fullName>
    </submittedName>
</protein>
<evidence type="ECO:0000256" key="1">
    <source>
        <dbReference type="ARBA" id="ARBA00022598"/>
    </source>
</evidence>
<dbReference type="SUPFAM" id="SSF56801">
    <property type="entry name" value="Acetyl-CoA synthetase-like"/>
    <property type="match status" value="1"/>
</dbReference>
<dbReference type="Pfam" id="PF00501">
    <property type="entry name" value="AMP-binding"/>
    <property type="match status" value="1"/>
</dbReference>
<dbReference type="Gene3D" id="3.40.50.12780">
    <property type="entry name" value="N-terminal domain of ligase-like"/>
    <property type="match status" value="1"/>
</dbReference>
<dbReference type="Proteomes" id="UP000237347">
    <property type="component" value="Unassembled WGS sequence"/>
</dbReference>
<evidence type="ECO:0000259" key="2">
    <source>
        <dbReference type="Pfam" id="PF00501"/>
    </source>
</evidence>
<dbReference type="EMBL" id="PKMF04000074">
    <property type="protein sequence ID" value="KAK7852563.1"/>
    <property type="molecule type" value="Genomic_DNA"/>
</dbReference>
<evidence type="ECO:0000313" key="4">
    <source>
        <dbReference type="Proteomes" id="UP000237347"/>
    </source>
</evidence>
<organism evidence="3 4">
    <name type="scientific">Quercus suber</name>
    <name type="common">Cork oak</name>
    <dbReference type="NCBI Taxonomy" id="58331"/>
    <lineage>
        <taxon>Eukaryota</taxon>
        <taxon>Viridiplantae</taxon>
        <taxon>Streptophyta</taxon>
        <taxon>Embryophyta</taxon>
        <taxon>Tracheophyta</taxon>
        <taxon>Spermatophyta</taxon>
        <taxon>Magnoliopsida</taxon>
        <taxon>eudicotyledons</taxon>
        <taxon>Gunneridae</taxon>
        <taxon>Pentapetalae</taxon>
        <taxon>rosids</taxon>
        <taxon>fabids</taxon>
        <taxon>Fagales</taxon>
        <taxon>Fagaceae</taxon>
        <taxon>Quercus</taxon>
    </lineage>
</organism>
<name>A0AAW0LNJ0_QUESU</name>
<gene>
    <name evidence="3" type="primary">4CLL7_12</name>
    <name evidence="3" type="ORF">CFP56_038620</name>
</gene>
<dbReference type="PANTHER" id="PTHR24096">
    <property type="entry name" value="LONG-CHAIN-FATTY-ACID--COA LIGASE"/>
    <property type="match status" value="1"/>
</dbReference>
<keyword evidence="4" id="KW-1185">Reference proteome</keyword>
<proteinExistence type="predicted"/>
<dbReference type="PANTHER" id="PTHR24096:SF415">
    <property type="entry name" value="4-COUMARATE--COA LIGASE"/>
    <property type="match status" value="1"/>
</dbReference>
<dbReference type="GO" id="GO:0016405">
    <property type="term" value="F:CoA-ligase activity"/>
    <property type="evidence" value="ECO:0007669"/>
    <property type="project" value="TreeGrafter"/>
</dbReference>
<sequence>MVATTFNLKTQTYTSARPPIHLPTNSSLSLTSFLFQNSSSSPHSLAFIDFDSDETLTFCQLKLQVSKLAHSLLHLNIHTNNVILIVAPNSIHFPVCFLTIVALSAANSSFNSHPHPTATTATTTTAVTTTEFSSRVSNAQLATNLAESTHSTSPRLQFFI</sequence>
<feature type="domain" description="AMP-dependent synthetase/ligase" evidence="2">
    <location>
        <begin position="37"/>
        <end position="118"/>
    </location>
</feature>
<reference evidence="3 4" key="1">
    <citation type="journal article" date="2018" name="Sci. Data">
        <title>The draft genome sequence of cork oak.</title>
        <authorList>
            <person name="Ramos A.M."/>
            <person name="Usie A."/>
            <person name="Barbosa P."/>
            <person name="Barros P.M."/>
            <person name="Capote T."/>
            <person name="Chaves I."/>
            <person name="Simoes F."/>
            <person name="Abreu I."/>
            <person name="Carrasquinho I."/>
            <person name="Faro C."/>
            <person name="Guimaraes J.B."/>
            <person name="Mendonca D."/>
            <person name="Nobrega F."/>
            <person name="Rodrigues L."/>
            <person name="Saibo N.J.M."/>
            <person name="Varela M.C."/>
            <person name="Egas C."/>
            <person name="Matos J."/>
            <person name="Miguel C.M."/>
            <person name="Oliveira M.M."/>
            <person name="Ricardo C.P."/>
            <person name="Goncalves S."/>
        </authorList>
    </citation>
    <scope>NUCLEOTIDE SEQUENCE [LARGE SCALE GENOMIC DNA]</scope>
    <source>
        <strain evidence="4">cv. HL8</strain>
    </source>
</reference>
<dbReference type="Gramene" id="rna-CFP56_70328">
    <property type="protein sequence ID" value="cds-POF12318.1"/>
    <property type="gene ID" value="gene-CFP56_70328"/>
</dbReference>
<accession>A0AAW0LNJ0</accession>
<keyword evidence="1" id="KW-0436">Ligase</keyword>
<evidence type="ECO:0000313" key="3">
    <source>
        <dbReference type="EMBL" id="KAK7852563.1"/>
    </source>
</evidence>
<comment type="caution">
    <text evidence="3">The sequence shown here is derived from an EMBL/GenBank/DDBJ whole genome shotgun (WGS) entry which is preliminary data.</text>
</comment>
<dbReference type="InterPro" id="IPR042099">
    <property type="entry name" value="ANL_N_sf"/>
</dbReference>